<comment type="caution">
    <text evidence="2">The sequence shown here is derived from an EMBL/GenBank/DDBJ whole genome shotgun (WGS) entry which is preliminary data.</text>
</comment>
<dbReference type="AlphaFoldDB" id="A0A0V7ZF00"/>
<keyword evidence="3" id="KW-1185">Reference proteome</keyword>
<accession>A0A0V7ZF00</accession>
<dbReference type="EMBL" id="LMTZ01000144">
    <property type="protein sequence ID" value="KST63075.1"/>
    <property type="molecule type" value="Genomic_DNA"/>
</dbReference>
<evidence type="ECO:0000256" key="1">
    <source>
        <dbReference type="SAM" id="MobiDB-lite"/>
    </source>
</evidence>
<gene>
    <name evidence="2" type="ORF">BC008_12250</name>
</gene>
<sequence length="69" mass="7555">MKPRASNPLFISTSGSVFGRSTKITRQQTSQKANKLTPQKPKQLIEKGFSILAEPPGKSLSLRSAKNKN</sequence>
<protein>
    <submittedName>
        <fullName evidence="2">Uncharacterized protein</fullName>
    </submittedName>
</protein>
<name>A0A0V7ZF00_9CYAN</name>
<evidence type="ECO:0000313" key="2">
    <source>
        <dbReference type="EMBL" id="KST63075.1"/>
    </source>
</evidence>
<reference evidence="2 3" key="1">
    <citation type="journal article" date="2015" name="Genome Announc.">
        <title>Draft Genome of the Euendolithic (true boring) Cyanobacterium Mastigocoleus testarum strain BC008.</title>
        <authorList>
            <person name="Guida B.S."/>
            <person name="Garcia-Pichel F."/>
        </authorList>
    </citation>
    <scope>NUCLEOTIDE SEQUENCE [LARGE SCALE GENOMIC DNA]</scope>
    <source>
        <strain evidence="2 3">BC008</strain>
    </source>
</reference>
<organism evidence="2 3">
    <name type="scientific">Mastigocoleus testarum BC008</name>
    <dbReference type="NCBI Taxonomy" id="371196"/>
    <lineage>
        <taxon>Bacteria</taxon>
        <taxon>Bacillati</taxon>
        <taxon>Cyanobacteriota</taxon>
        <taxon>Cyanophyceae</taxon>
        <taxon>Nostocales</taxon>
        <taxon>Hapalosiphonaceae</taxon>
        <taxon>Mastigocoleus</taxon>
    </lineage>
</organism>
<evidence type="ECO:0000313" key="3">
    <source>
        <dbReference type="Proteomes" id="UP000053372"/>
    </source>
</evidence>
<feature type="compositionally biased region" description="Polar residues" evidence="1">
    <location>
        <begin position="22"/>
        <end position="37"/>
    </location>
</feature>
<proteinExistence type="predicted"/>
<feature type="region of interest" description="Disordered" evidence="1">
    <location>
        <begin position="21"/>
        <end position="41"/>
    </location>
</feature>
<dbReference type="Proteomes" id="UP000053372">
    <property type="component" value="Unassembled WGS sequence"/>
</dbReference>